<dbReference type="Pfam" id="PF10646">
    <property type="entry name" value="Germane"/>
    <property type="match status" value="1"/>
</dbReference>
<feature type="domain" description="GerMN" evidence="2">
    <location>
        <begin position="198"/>
        <end position="287"/>
    </location>
</feature>
<dbReference type="InterPro" id="IPR018910">
    <property type="entry name" value="LpqB_C"/>
</dbReference>
<dbReference type="AlphaFoldDB" id="A0A2P2CGG5"/>
<evidence type="ECO:0000313" key="3">
    <source>
        <dbReference type="EMBL" id="CUR60991.1"/>
    </source>
</evidence>
<organism evidence="3">
    <name type="scientific">metagenome</name>
    <dbReference type="NCBI Taxonomy" id="256318"/>
    <lineage>
        <taxon>unclassified sequences</taxon>
        <taxon>metagenomes</taxon>
    </lineage>
</organism>
<dbReference type="PROSITE" id="PS51257">
    <property type="entry name" value="PROKAR_LIPOPROTEIN"/>
    <property type="match status" value="1"/>
</dbReference>
<feature type="region of interest" description="Disordered" evidence="1">
    <location>
        <begin position="31"/>
        <end position="57"/>
    </location>
</feature>
<dbReference type="EMBL" id="CZKA01000085">
    <property type="protein sequence ID" value="CUR60991.1"/>
    <property type="molecule type" value="Genomic_DNA"/>
</dbReference>
<evidence type="ECO:0000259" key="2">
    <source>
        <dbReference type="SMART" id="SM00909"/>
    </source>
</evidence>
<dbReference type="InterPro" id="IPR019606">
    <property type="entry name" value="GerMN"/>
</dbReference>
<name>A0A2P2CGG5_9ZZZZ</name>
<dbReference type="Pfam" id="PF25976">
    <property type="entry name" value="LpqB_N"/>
    <property type="match status" value="1"/>
</dbReference>
<accession>A0A2P2CGG5</accession>
<dbReference type="SMART" id="SM00909">
    <property type="entry name" value="Germane"/>
    <property type="match status" value="1"/>
</dbReference>
<protein>
    <recommendedName>
        <fullName evidence="2">GerMN domain-containing protein</fullName>
    </recommendedName>
</protein>
<gene>
    <name evidence="3" type="ORF">NOCA290090</name>
</gene>
<evidence type="ECO:0000256" key="1">
    <source>
        <dbReference type="SAM" id="MobiDB-lite"/>
    </source>
</evidence>
<dbReference type="InterPro" id="IPR059026">
    <property type="entry name" value="LpqB_N"/>
</dbReference>
<reference evidence="3" key="1">
    <citation type="submission" date="2015-08" db="EMBL/GenBank/DDBJ databases">
        <authorList>
            <person name="Babu N.S."/>
            <person name="Beckwith C.J."/>
            <person name="Beseler K.G."/>
            <person name="Brison A."/>
            <person name="Carone J.V."/>
            <person name="Caskin T.P."/>
            <person name="Diamond M."/>
            <person name="Durham M.E."/>
            <person name="Foxe J.M."/>
            <person name="Go M."/>
            <person name="Henderson B.A."/>
            <person name="Jones I.B."/>
            <person name="McGettigan J.A."/>
            <person name="Micheletti S.J."/>
            <person name="Nasrallah M.E."/>
            <person name="Ortiz D."/>
            <person name="Piller C.R."/>
            <person name="Privatt S.R."/>
            <person name="Schneider S.L."/>
            <person name="Sharp S."/>
            <person name="Smith T.C."/>
            <person name="Stanton J.D."/>
            <person name="Ullery H.E."/>
            <person name="Wilson R.J."/>
            <person name="Serrano M.G."/>
            <person name="Buck G."/>
            <person name="Lee V."/>
            <person name="Wang Y."/>
            <person name="Carvalho R."/>
            <person name="Voegtly L."/>
            <person name="Shi R."/>
            <person name="Duckworth R."/>
            <person name="Johnson A."/>
            <person name="Loviza R."/>
            <person name="Walstead R."/>
            <person name="Shah Z."/>
            <person name="Kiflezghi M."/>
            <person name="Wade K."/>
            <person name="Ball S.L."/>
            <person name="Bradley K.W."/>
            <person name="Asai D.J."/>
            <person name="Bowman C.A."/>
            <person name="Russell D.A."/>
            <person name="Pope W.H."/>
            <person name="Jacobs-Sera D."/>
            <person name="Hendrix R.W."/>
            <person name="Hatfull G.F."/>
        </authorList>
    </citation>
    <scope>NUCLEOTIDE SEQUENCE</scope>
</reference>
<dbReference type="Pfam" id="PF10647">
    <property type="entry name" value="Gmad1"/>
    <property type="match status" value="1"/>
</dbReference>
<sequence>MRRGWTVVLALSLAAALGGCIRIPDSGPVHSADTVTAAPGDQGQRFEPRGPQPGESSQELVRHFFEAMTASPMSVTVARQFLTKSASSDWRPERGFLVYSSKVSPSGSDTVRVNLTGVNRFDSRGAWQERASGGEHDLSFRIETENGERRIASVPDLLMVSEPWFETQTLPLSLYFFDPDTRTLVPEPVFVPRGDQMPTLLIRSLLEGTPDPRIEQTFVPAGTTLSGLSVTVRADGVAEIPLSGDLANAPEQTVELMAAQFAWTLRQVQGVNAIRITVDGEPLPLSGGGPDYPVSRAASFDPAGTHTLGELYGLHDGVVVRVVDGEEEPVLGPFGQRDIGARTFAVNLDASRLAAITASGTRVVLGGLSESDESRARTVVRDGVDLLKPSWDVASRLWLVDRNGGRAVVSVLLEDDEGSVTRQVVEVPGVSGRDVVDLTISRDGTRLVAALRGPDGDRIVLSRIFVAGAEAQVRSTNARRIVVGAGERLQIRDLGWRSPTSLFYLNVLGGRQANLRSALIDGSPTAFDPAAYSGVFPDLGTRVVTSPRPEEPTYLQRAGGGYQGVGEGSPAIPEGVTALTYVG</sequence>
<proteinExistence type="predicted"/>